<protein>
    <submittedName>
        <fullName evidence="5">GspE/PulE family protein</fullName>
    </submittedName>
</protein>
<accession>A0ABU9YV58</accession>
<dbReference type="CDD" id="cd01129">
    <property type="entry name" value="PulE-GspE-like"/>
    <property type="match status" value="1"/>
</dbReference>
<dbReference type="PANTHER" id="PTHR30258">
    <property type="entry name" value="TYPE II SECRETION SYSTEM PROTEIN GSPE-RELATED"/>
    <property type="match status" value="1"/>
</dbReference>
<dbReference type="PANTHER" id="PTHR30258:SF2">
    <property type="entry name" value="COMG OPERON PROTEIN 1"/>
    <property type="match status" value="1"/>
</dbReference>
<evidence type="ECO:0000313" key="6">
    <source>
        <dbReference type="Proteomes" id="UP001410394"/>
    </source>
</evidence>
<dbReference type="InterPro" id="IPR037257">
    <property type="entry name" value="T2SS_E_N_sf"/>
</dbReference>
<dbReference type="Pfam" id="PF05157">
    <property type="entry name" value="MshEN"/>
    <property type="match status" value="1"/>
</dbReference>
<reference evidence="5 6" key="1">
    <citation type="journal article" date="2018" name="Int. J. Syst. Evol. Microbiol.">
        <title>Uliginosibacterium sediminicola sp. nov., isolated from freshwater sediment.</title>
        <authorList>
            <person name="Hwang W.M."/>
            <person name="Kim S.M."/>
            <person name="Kang K."/>
            <person name="Ahn T.Y."/>
        </authorList>
    </citation>
    <scope>NUCLEOTIDE SEQUENCE [LARGE SCALE GENOMIC DNA]</scope>
    <source>
        <strain evidence="5 6">M1-21</strain>
    </source>
</reference>
<dbReference type="Gene3D" id="3.30.300.160">
    <property type="entry name" value="Type II secretion system, protein E, N-terminal domain"/>
    <property type="match status" value="1"/>
</dbReference>
<evidence type="ECO:0000313" key="5">
    <source>
        <dbReference type="EMBL" id="MEN3067592.1"/>
    </source>
</evidence>
<dbReference type="Pfam" id="PF00437">
    <property type="entry name" value="T2SSE"/>
    <property type="match status" value="1"/>
</dbReference>
<dbReference type="Proteomes" id="UP001410394">
    <property type="component" value="Unassembled WGS sequence"/>
</dbReference>
<proteinExistence type="inferred from homology"/>
<dbReference type="SUPFAM" id="SSF160246">
    <property type="entry name" value="EspE N-terminal domain-like"/>
    <property type="match status" value="1"/>
</dbReference>
<dbReference type="Gene3D" id="3.30.450.90">
    <property type="match status" value="1"/>
</dbReference>
<dbReference type="SUPFAM" id="SSF52540">
    <property type="entry name" value="P-loop containing nucleoside triphosphate hydrolases"/>
    <property type="match status" value="1"/>
</dbReference>
<comment type="similarity">
    <text evidence="1">Belongs to the GSP E family.</text>
</comment>
<dbReference type="InterPro" id="IPR001482">
    <property type="entry name" value="T2SS/T4SS_dom"/>
</dbReference>
<dbReference type="SMART" id="SM00382">
    <property type="entry name" value="AAA"/>
    <property type="match status" value="1"/>
</dbReference>
<evidence type="ECO:0000256" key="3">
    <source>
        <dbReference type="ARBA" id="ARBA00022840"/>
    </source>
</evidence>
<dbReference type="EMBL" id="JBDIVE010000002">
    <property type="protein sequence ID" value="MEN3067592.1"/>
    <property type="molecule type" value="Genomic_DNA"/>
</dbReference>
<comment type="caution">
    <text evidence="5">The sequence shown here is derived from an EMBL/GenBank/DDBJ whole genome shotgun (WGS) entry which is preliminary data.</text>
</comment>
<organism evidence="5 6">
    <name type="scientific">Uliginosibacterium sediminicola</name>
    <dbReference type="NCBI Taxonomy" id="2024550"/>
    <lineage>
        <taxon>Bacteria</taxon>
        <taxon>Pseudomonadati</taxon>
        <taxon>Pseudomonadota</taxon>
        <taxon>Betaproteobacteria</taxon>
        <taxon>Rhodocyclales</taxon>
        <taxon>Zoogloeaceae</taxon>
        <taxon>Uliginosibacterium</taxon>
    </lineage>
</organism>
<dbReference type="InterPro" id="IPR007831">
    <property type="entry name" value="T2SS_GspE_N"/>
</dbReference>
<keyword evidence="6" id="KW-1185">Reference proteome</keyword>
<evidence type="ECO:0000256" key="2">
    <source>
        <dbReference type="ARBA" id="ARBA00022741"/>
    </source>
</evidence>
<name>A0ABU9YV58_9RHOO</name>
<keyword evidence="2" id="KW-0547">Nucleotide-binding</keyword>
<dbReference type="Gene3D" id="3.40.50.300">
    <property type="entry name" value="P-loop containing nucleotide triphosphate hydrolases"/>
    <property type="match status" value="1"/>
</dbReference>
<gene>
    <name evidence="5" type="ORF">ABDB84_03810</name>
</gene>
<keyword evidence="3" id="KW-0067">ATP-binding</keyword>
<sequence length="571" mass="62973">MNAPVAPTLLGQQLISKGMLNEDQLRIALHEQSLCKAPLGKLLVKLGFISENGLRDTLSQARGASSIELGNLQISPDTLALVPETLAKRHQLLPISWDAQTTSLVVAMANIDDLVAFDALRAQLPSQARIEPRIASHSDIGRAIEQHYGYELAIEGILTELETGRLEPGHLETQREEYSAPIIRLINALLADAVQQGASDIHFEPEAGFLRLRYRIDGLLKPIRVLHKSYWPGMVVRLKVMGGLNIAESRAPQDGRFSQEIRGREIDFRIAVQPTMHGENIVLRLLDRHKGILPLAKLGLAPRQLETLKLMSARPEGILLITGPTGSGKTTSLYSIINHISHEGINIMTLEDPVEYPMPLIRQTSIAEAARMDFASGIRSMMRQDPDVILVGEIRDAATAEMAFRAAMTGHQVLSTLHTNSALGAIPRLLDIGVLPDIMAGNIIGVIAQRLVRKLCVHCRQARPANLHERRLLKLSSASQDQLFEARGCTACAGSGYKGRIAIMELLRVDSDLDELIARRASMRELRHAARDKGFEAMADDGIRRVLDGSTSLNELMRVIDMTERIYHATH</sequence>
<dbReference type="PROSITE" id="PS00662">
    <property type="entry name" value="T2SP_E"/>
    <property type="match status" value="1"/>
</dbReference>
<feature type="domain" description="Bacterial type II secretion system protein E" evidence="4">
    <location>
        <begin position="382"/>
        <end position="396"/>
    </location>
</feature>
<dbReference type="InterPro" id="IPR003593">
    <property type="entry name" value="AAA+_ATPase"/>
</dbReference>
<evidence type="ECO:0000256" key="1">
    <source>
        <dbReference type="ARBA" id="ARBA00006611"/>
    </source>
</evidence>
<evidence type="ECO:0000259" key="4">
    <source>
        <dbReference type="PROSITE" id="PS00662"/>
    </source>
</evidence>
<dbReference type="InterPro" id="IPR027417">
    <property type="entry name" value="P-loop_NTPase"/>
</dbReference>
<dbReference type="RefSeq" id="WP_345918363.1">
    <property type="nucleotide sequence ID" value="NZ_JBDIVE010000002.1"/>
</dbReference>